<dbReference type="GO" id="GO:0004175">
    <property type="term" value="F:endopeptidase activity"/>
    <property type="evidence" value="ECO:0007669"/>
    <property type="project" value="UniProtKB-ARBA"/>
</dbReference>
<keyword evidence="3" id="KW-0378">Hydrolase</keyword>
<keyword evidence="1" id="KW-0812">Transmembrane</keyword>
<proteinExistence type="predicted"/>
<keyword evidence="3" id="KW-0482">Metalloprotease</keyword>
<dbReference type="Proteomes" id="UP000309454">
    <property type="component" value="Unassembled WGS sequence"/>
</dbReference>
<comment type="caution">
    <text evidence="3">The sequence shown here is derived from an EMBL/GenBank/DDBJ whole genome shotgun (WGS) entry which is preliminary data.</text>
</comment>
<feature type="transmembrane region" description="Helical" evidence="1">
    <location>
        <begin position="42"/>
        <end position="65"/>
    </location>
</feature>
<organism evidence="3 4">
    <name type="scientific">Parvibacter caecicola</name>
    <dbReference type="NCBI Taxonomy" id="747645"/>
    <lineage>
        <taxon>Bacteria</taxon>
        <taxon>Bacillati</taxon>
        <taxon>Actinomycetota</taxon>
        <taxon>Coriobacteriia</taxon>
        <taxon>Coriobacteriales</taxon>
        <taxon>Coriobacteriaceae</taxon>
        <taxon>Parvibacter</taxon>
    </lineage>
</organism>
<dbReference type="GO" id="GO:0008237">
    <property type="term" value="F:metallopeptidase activity"/>
    <property type="evidence" value="ECO:0007669"/>
    <property type="project" value="UniProtKB-KW"/>
</dbReference>
<feature type="domain" description="CAAX prenyl protease 2/Lysostaphin resistance protein A-like" evidence="2">
    <location>
        <begin position="160"/>
        <end position="263"/>
    </location>
</feature>
<protein>
    <submittedName>
        <fullName evidence="3">CPBP family intramembrane metalloprotease</fullName>
    </submittedName>
</protein>
<dbReference type="InterPro" id="IPR042150">
    <property type="entry name" value="MmRce1-like"/>
</dbReference>
<keyword evidence="3" id="KW-0645">Protease</keyword>
<feature type="transmembrane region" description="Helical" evidence="1">
    <location>
        <begin position="282"/>
        <end position="305"/>
    </location>
</feature>
<keyword evidence="1" id="KW-1133">Transmembrane helix</keyword>
<accession>A0A4T9T7D9</accession>
<feature type="transmembrane region" description="Helical" evidence="1">
    <location>
        <begin position="225"/>
        <end position="245"/>
    </location>
</feature>
<dbReference type="Pfam" id="PF02517">
    <property type="entry name" value="Rce1-like"/>
    <property type="match status" value="1"/>
</dbReference>
<feature type="transmembrane region" description="Helical" evidence="1">
    <location>
        <begin position="185"/>
        <end position="205"/>
    </location>
</feature>
<dbReference type="RefSeq" id="WP_136845699.1">
    <property type="nucleotide sequence ID" value="NZ_SSTM01000003.1"/>
</dbReference>
<dbReference type="PANTHER" id="PTHR35797:SF1">
    <property type="entry name" value="PROTEASE"/>
    <property type="match status" value="1"/>
</dbReference>
<dbReference type="InterPro" id="IPR003675">
    <property type="entry name" value="Rce1/LyrA-like_dom"/>
</dbReference>
<dbReference type="GO" id="GO:0080120">
    <property type="term" value="P:CAAX-box protein maturation"/>
    <property type="evidence" value="ECO:0007669"/>
    <property type="project" value="UniProtKB-ARBA"/>
</dbReference>
<evidence type="ECO:0000256" key="1">
    <source>
        <dbReference type="SAM" id="Phobius"/>
    </source>
</evidence>
<dbReference type="EMBL" id="SSTM01000003">
    <property type="protein sequence ID" value="TJW10665.1"/>
    <property type="molecule type" value="Genomic_DNA"/>
</dbReference>
<evidence type="ECO:0000313" key="3">
    <source>
        <dbReference type="EMBL" id="TJW10665.1"/>
    </source>
</evidence>
<keyword evidence="1" id="KW-0472">Membrane</keyword>
<keyword evidence="4" id="KW-1185">Reference proteome</keyword>
<feature type="transmembrane region" description="Helical" evidence="1">
    <location>
        <begin position="5"/>
        <end position="27"/>
    </location>
</feature>
<reference evidence="3 4" key="1">
    <citation type="submission" date="2019-04" db="EMBL/GenBank/DDBJ databases">
        <title>Microbes associate with the intestines of laboratory mice.</title>
        <authorList>
            <person name="Navarre W."/>
            <person name="Wong E."/>
            <person name="Huang K.C."/>
            <person name="Tropini C."/>
            <person name="Ng K."/>
            <person name="Yu B."/>
        </authorList>
    </citation>
    <scope>NUCLEOTIDE SEQUENCE [LARGE SCALE GENOMIC DNA]</scope>
    <source>
        <strain evidence="3 4">NM48_B13</strain>
    </source>
</reference>
<evidence type="ECO:0000259" key="2">
    <source>
        <dbReference type="Pfam" id="PF02517"/>
    </source>
</evidence>
<name>A0A4T9T7D9_9ACTN</name>
<feature type="transmembrane region" description="Helical" evidence="1">
    <location>
        <begin position="252"/>
        <end position="276"/>
    </location>
</feature>
<dbReference type="OrthoDB" id="3693644at2"/>
<sequence>MKRALVFIAITFAITYLYDFLVVYPLAAGTVPYASEFVSPQLAYMVAVALTMFFPALGVVLTRLVTREGFKNCVLKPRPWRTSLPWFAVAWFAPILLVLAGGALYYLLFPGDFDPMLSSFVDAQMAAAVAGGTDPSALAEFQAAAAAPALMVVSLLGACAVAPALNIFTTFGEEWGWRGYLLPKVASRFSIVPTVVITGVVWGLWHAPVVALGHNYGTGYPGAPWGGIAAMCLWCVVLAAFLSFVTIRTGSTFAAAIGHGALNGSVNLVTICSISGGNPFVGPLATGIVGGLPLLAVAVAVLWSMHRRQKAGTLRMPEAGLPDGVRKG</sequence>
<feature type="transmembrane region" description="Helical" evidence="1">
    <location>
        <begin position="143"/>
        <end position="165"/>
    </location>
</feature>
<feature type="transmembrane region" description="Helical" evidence="1">
    <location>
        <begin position="86"/>
        <end position="108"/>
    </location>
</feature>
<dbReference type="PANTHER" id="PTHR35797">
    <property type="entry name" value="PROTEASE-RELATED"/>
    <property type="match status" value="1"/>
</dbReference>
<evidence type="ECO:0000313" key="4">
    <source>
        <dbReference type="Proteomes" id="UP000309454"/>
    </source>
</evidence>
<dbReference type="GO" id="GO:0006508">
    <property type="term" value="P:proteolysis"/>
    <property type="evidence" value="ECO:0007669"/>
    <property type="project" value="UniProtKB-KW"/>
</dbReference>
<gene>
    <name evidence="3" type="ORF">E5982_05125</name>
</gene>
<dbReference type="AlphaFoldDB" id="A0A4T9T7D9"/>